<name>A0A368JII0_9BACT</name>
<dbReference type="RefSeq" id="WP_114408203.1">
    <property type="nucleotide sequence ID" value="NZ_QOWE01000019.1"/>
</dbReference>
<dbReference type="Pfam" id="PF00072">
    <property type="entry name" value="Response_reg"/>
    <property type="match status" value="1"/>
</dbReference>
<dbReference type="SUPFAM" id="SSF52172">
    <property type="entry name" value="CheY-like"/>
    <property type="match status" value="1"/>
</dbReference>
<feature type="modified residue" description="4-aspartylphosphate" evidence="6">
    <location>
        <position position="51"/>
    </location>
</feature>
<feature type="domain" description="OmpR/PhoB-type" evidence="9">
    <location>
        <begin position="124"/>
        <end position="224"/>
    </location>
</feature>
<evidence type="ECO:0000256" key="6">
    <source>
        <dbReference type="PROSITE-ProRule" id="PRU00169"/>
    </source>
</evidence>
<reference evidence="10 11" key="1">
    <citation type="submission" date="2018-07" db="EMBL/GenBank/DDBJ databases">
        <title>Genome analysis of Larkinella rosea.</title>
        <authorList>
            <person name="Zhou Z."/>
            <person name="Wang G."/>
        </authorList>
    </citation>
    <scope>NUCLEOTIDE SEQUENCE [LARGE SCALE GENOMIC DNA]</scope>
    <source>
        <strain evidence="11">zzj9</strain>
    </source>
</reference>
<accession>A0A368JII0</accession>
<evidence type="ECO:0000313" key="10">
    <source>
        <dbReference type="EMBL" id="RCR67468.1"/>
    </source>
</evidence>
<evidence type="ECO:0000256" key="5">
    <source>
        <dbReference type="ARBA" id="ARBA00023163"/>
    </source>
</evidence>
<dbReference type="InterPro" id="IPR001867">
    <property type="entry name" value="OmpR/PhoB-type_DNA-bd"/>
</dbReference>
<keyword evidence="2" id="KW-0902">Two-component regulatory system</keyword>
<dbReference type="Pfam" id="PF00486">
    <property type="entry name" value="Trans_reg_C"/>
    <property type="match status" value="1"/>
</dbReference>
<dbReference type="PROSITE" id="PS51755">
    <property type="entry name" value="OMPR_PHOB"/>
    <property type="match status" value="1"/>
</dbReference>
<dbReference type="PROSITE" id="PS50110">
    <property type="entry name" value="RESPONSE_REGULATORY"/>
    <property type="match status" value="1"/>
</dbReference>
<dbReference type="InterPro" id="IPR039420">
    <property type="entry name" value="WalR-like"/>
</dbReference>
<protein>
    <submittedName>
        <fullName evidence="10">DNA-binding response regulator</fullName>
    </submittedName>
</protein>
<dbReference type="CDD" id="cd00383">
    <property type="entry name" value="trans_reg_C"/>
    <property type="match status" value="1"/>
</dbReference>
<evidence type="ECO:0000256" key="7">
    <source>
        <dbReference type="PROSITE-ProRule" id="PRU01091"/>
    </source>
</evidence>
<keyword evidence="1 6" id="KW-0597">Phosphoprotein</keyword>
<evidence type="ECO:0000259" key="9">
    <source>
        <dbReference type="PROSITE" id="PS51755"/>
    </source>
</evidence>
<dbReference type="GO" id="GO:0000156">
    <property type="term" value="F:phosphorelay response regulator activity"/>
    <property type="evidence" value="ECO:0007669"/>
    <property type="project" value="TreeGrafter"/>
</dbReference>
<dbReference type="Gene3D" id="3.40.50.2300">
    <property type="match status" value="1"/>
</dbReference>
<evidence type="ECO:0000256" key="3">
    <source>
        <dbReference type="ARBA" id="ARBA00023015"/>
    </source>
</evidence>
<dbReference type="InterPro" id="IPR001789">
    <property type="entry name" value="Sig_transdc_resp-reg_receiver"/>
</dbReference>
<sequence>MKLLIVEDEEPLLNNMLGYLTGEQFISEGVTTYVAALERIHLYEYDCLLLDITLPDGNGLRLLEAYKQLRKKAGIIIISAKNSLDDRIAGLDLGADDYLTKPFHLSELNARIKAVIRRKAFNTHDFIDAGNVRVDMTQRRVWVDQQAITLTRKELDILLHLLANQERVVTKTSLAEHLWGDHIDQADSFNFLFAHIKNLKKKLLEAGATPEIRNIYGVGYQLLVNA</sequence>
<dbReference type="PANTHER" id="PTHR48111">
    <property type="entry name" value="REGULATOR OF RPOS"/>
    <property type="match status" value="1"/>
</dbReference>
<feature type="domain" description="Response regulatory" evidence="8">
    <location>
        <begin position="2"/>
        <end position="116"/>
    </location>
</feature>
<keyword evidence="5" id="KW-0804">Transcription</keyword>
<keyword evidence="11" id="KW-1185">Reference proteome</keyword>
<evidence type="ECO:0000256" key="4">
    <source>
        <dbReference type="ARBA" id="ARBA00023125"/>
    </source>
</evidence>
<feature type="DNA-binding region" description="OmpR/PhoB-type" evidence="7">
    <location>
        <begin position="124"/>
        <end position="224"/>
    </location>
</feature>
<keyword evidence="3" id="KW-0805">Transcription regulation</keyword>
<dbReference type="OrthoDB" id="5343479at2"/>
<dbReference type="AlphaFoldDB" id="A0A368JII0"/>
<proteinExistence type="predicted"/>
<dbReference type="SMART" id="SM00448">
    <property type="entry name" value="REC"/>
    <property type="match status" value="1"/>
</dbReference>
<keyword evidence="4 7" id="KW-0238">DNA-binding</keyword>
<dbReference type="Proteomes" id="UP000253383">
    <property type="component" value="Unassembled WGS sequence"/>
</dbReference>
<dbReference type="PANTHER" id="PTHR48111:SF22">
    <property type="entry name" value="REGULATOR OF RPOS"/>
    <property type="match status" value="1"/>
</dbReference>
<dbReference type="InterPro" id="IPR036388">
    <property type="entry name" value="WH-like_DNA-bd_sf"/>
</dbReference>
<dbReference type="SMART" id="SM00862">
    <property type="entry name" value="Trans_reg_C"/>
    <property type="match status" value="1"/>
</dbReference>
<dbReference type="EMBL" id="QOWE01000019">
    <property type="protein sequence ID" value="RCR67468.1"/>
    <property type="molecule type" value="Genomic_DNA"/>
</dbReference>
<dbReference type="Gene3D" id="6.10.250.690">
    <property type="match status" value="1"/>
</dbReference>
<evidence type="ECO:0000256" key="1">
    <source>
        <dbReference type="ARBA" id="ARBA00022553"/>
    </source>
</evidence>
<dbReference type="Gene3D" id="1.10.10.10">
    <property type="entry name" value="Winged helix-like DNA-binding domain superfamily/Winged helix DNA-binding domain"/>
    <property type="match status" value="1"/>
</dbReference>
<evidence type="ECO:0000259" key="8">
    <source>
        <dbReference type="PROSITE" id="PS50110"/>
    </source>
</evidence>
<dbReference type="GO" id="GO:0000976">
    <property type="term" value="F:transcription cis-regulatory region binding"/>
    <property type="evidence" value="ECO:0007669"/>
    <property type="project" value="TreeGrafter"/>
</dbReference>
<dbReference type="GO" id="GO:0032993">
    <property type="term" value="C:protein-DNA complex"/>
    <property type="evidence" value="ECO:0007669"/>
    <property type="project" value="TreeGrafter"/>
</dbReference>
<dbReference type="GO" id="GO:0005829">
    <property type="term" value="C:cytosol"/>
    <property type="evidence" value="ECO:0007669"/>
    <property type="project" value="TreeGrafter"/>
</dbReference>
<dbReference type="InterPro" id="IPR011006">
    <property type="entry name" value="CheY-like_superfamily"/>
</dbReference>
<gene>
    <name evidence="10" type="ORF">DUE52_21955</name>
</gene>
<evidence type="ECO:0000313" key="11">
    <source>
        <dbReference type="Proteomes" id="UP000253383"/>
    </source>
</evidence>
<organism evidence="10 11">
    <name type="scientific">Larkinella punicea</name>
    <dbReference type="NCBI Taxonomy" id="2315727"/>
    <lineage>
        <taxon>Bacteria</taxon>
        <taxon>Pseudomonadati</taxon>
        <taxon>Bacteroidota</taxon>
        <taxon>Cytophagia</taxon>
        <taxon>Cytophagales</taxon>
        <taxon>Spirosomataceae</taxon>
        <taxon>Larkinella</taxon>
    </lineage>
</organism>
<evidence type="ECO:0000256" key="2">
    <source>
        <dbReference type="ARBA" id="ARBA00023012"/>
    </source>
</evidence>
<comment type="caution">
    <text evidence="10">The sequence shown here is derived from an EMBL/GenBank/DDBJ whole genome shotgun (WGS) entry which is preliminary data.</text>
</comment>
<dbReference type="GO" id="GO:0006355">
    <property type="term" value="P:regulation of DNA-templated transcription"/>
    <property type="evidence" value="ECO:0007669"/>
    <property type="project" value="InterPro"/>
</dbReference>